<dbReference type="EMBL" id="LRRQ01000102">
    <property type="protein sequence ID" value="OAM89223.1"/>
    <property type="molecule type" value="Genomic_DNA"/>
</dbReference>
<evidence type="ECO:0000313" key="7">
    <source>
        <dbReference type="EMBL" id="OAM89223.1"/>
    </source>
</evidence>
<feature type="transmembrane region" description="Helical" evidence="6">
    <location>
        <begin position="12"/>
        <end position="33"/>
    </location>
</feature>
<dbReference type="STRING" id="1184151.AW736_14305"/>
<feature type="transmembrane region" description="Helical" evidence="6">
    <location>
        <begin position="53"/>
        <end position="78"/>
    </location>
</feature>
<dbReference type="GO" id="GO:0043190">
    <property type="term" value="C:ATP-binding cassette (ABC) transporter complex"/>
    <property type="evidence" value="ECO:0007669"/>
    <property type="project" value="TreeGrafter"/>
</dbReference>
<dbReference type="InterPro" id="IPR005495">
    <property type="entry name" value="LptG/LptF_permease"/>
</dbReference>
<keyword evidence="5 6" id="KW-0472">Membrane</keyword>
<protein>
    <submittedName>
        <fullName evidence="7">Permease</fullName>
    </submittedName>
</protein>
<organism evidence="7 8">
    <name type="scientific">Termitidicoccus mucosus</name>
    <dbReference type="NCBI Taxonomy" id="1184151"/>
    <lineage>
        <taxon>Bacteria</taxon>
        <taxon>Pseudomonadati</taxon>
        <taxon>Verrucomicrobiota</taxon>
        <taxon>Opitutia</taxon>
        <taxon>Opitutales</taxon>
        <taxon>Opitutaceae</taxon>
        <taxon>Termitidicoccus</taxon>
    </lineage>
</organism>
<keyword evidence="4 6" id="KW-1133">Transmembrane helix</keyword>
<proteinExistence type="predicted"/>
<feature type="transmembrane region" description="Helical" evidence="6">
    <location>
        <begin position="290"/>
        <end position="312"/>
    </location>
</feature>
<gene>
    <name evidence="7" type="ORF">AW736_14305</name>
</gene>
<evidence type="ECO:0000256" key="2">
    <source>
        <dbReference type="ARBA" id="ARBA00022475"/>
    </source>
</evidence>
<comment type="subcellular location">
    <subcellularLocation>
        <location evidence="1">Cell membrane</location>
        <topology evidence="1">Multi-pass membrane protein</topology>
    </subcellularLocation>
</comment>
<dbReference type="PANTHER" id="PTHR33529">
    <property type="entry name" value="SLR0882 PROTEIN-RELATED"/>
    <property type="match status" value="1"/>
</dbReference>
<feature type="transmembrane region" description="Helical" evidence="6">
    <location>
        <begin position="348"/>
        <end position="368"/>
    </location>
</feature>
<keyword evidence="3 6" id="KW-0812">Transmembrane</keyword>
<dbReference type="Pfam" id="PF03739">
    <property type="entry name" value="LptF_LptG"/>
    <property type="match status" value="1"/>
</dbReference>
<evidence type="ECO:0000256" key="3">
    <source>
        <dbReference type="ARBA" id="ARBA00022692"/>
    </source>
</evidence>
<evidence type="ECO:0000313" key="8">
    <source>
        <dbReference type="Proteomes" id="UP000078486"/>
    </source>
</evidence>
<keyword evidence="8" id="KW-1185">Reference proteome</keyword>
<evidence type="ECO:0000256" key="1">
    <source>
        <dbReference type="ARBA" id="ARBA00004651"/>
    </source>
</evidence>
<dbReference type="OrthoDB" id="185464at2"/>
<dbReference type="GO" id="GO:0015920">
    <property type="term" value="P:lipopolysaccharide transport"/>
    <property type="evidence" value="ECO:0007669"/>
    <property type="project" value="TreeGrafter"/>
</dbReference>
<feature type="transmembrane region" description="Helical" evidence="6">
    <location>
        <begin position="324"/>
        <end position="342"/>
    </location>
</feature>
<keyword evidence="2" id="KW-1003">Cell membrane</keyword>
<accession>A0A178IGR8</accession>
<evidence type="ECO:0000256" key="4">
    <source>
        <dbReference type="ARBA" id="ARBA00022989"/>
    </source>
</evidence>
<reference evidence="7 8" key="1">
    <citation type="submission" date="2016-01" db="EMBL/GenBank/DDBJ databases">
        <title>High potential of lignocellulose degradation of a new Verrucomicrobia species.</title>
        <authorList>
            <person name="Wang Y."/>
            <person name="Shi Y."/>
            <person name="Qiu Z."/>
            <person name="Liu S."/>
            <person name="Yang H."/>
        </authorList>
    </citation>
    <scope>NUCLEOTIDE SEQUENCE [LARGE SCALE GENOMIC DNA]</scope>
    <source>
        <strain evidence="7 8">TSB47</strain>
    </source>
</reference>
<dbReference type="PANTHER" id="PTHR33529:SF6">
    <property type="entry name" value="YJGP_YJGQ FAMILY PERMEASE"/>
    <property type="match status" value="1"/>
</dbReference>
<dbReference type="Proteomes" id="UP000078486">
    <property type="component" value="Unassembled WGS sequence"/>
</dbReference>
<comment type="caution">
    <text evidence="7">The sequence shown here is derived from an EMBL/GenBank/DDBJ whole genome shotgun (WGS) entry which is preliminary data.</text>
</comment>
<feature type="transmembrane region" description="Helical" evidence="6">
    <location>
        <begin position="99"/>
        <end position="117"/>
    </location>
</feature>
<sequence>MNTIDRHILREWLTIFALVLAATVGLLLIQAMYSDFRDLQNMGAGLGDMAYYFIITIPSFLSFVLPVIVLVSLLYALGQLHRSNEITAMRAAGLGIFRITRAIWLAGLVLCGVMWGLNASVVPWSVEASRSLLEQMGFKHEAAQAQEASAVGVTRTVTFDNQQAGRLWFINRYSRFAQRAYGVSVSELTLKRQEKIRFYAEEARYDQERGCWVFLRGRETWFDLETGHETRVVNFDERVMSYYTEDPALMLVFDVKPNDLSFFELRRIIEYFQSDDNPKLTIYLIRYYEVLASTLGPLIVIAIAIPFAVSGVRVNPAVGVSKSLGLFLLYFVLMKFATALGVRGTLDPLVAACVPSAAMILIGAWFFARMR</sequence>
<dbReference type="AlphaFoldDB" id="A0A178IGR8"/>
<evidence type="ECO:0000256" key="6">
    <source>
        <dbReference type="SAM" id="Phobius"/>
    </source>
</evidence>
<evidence type="ECO:0000256" key="5">
    <source>
        <dbReference type="ARBA" id="ARBA00023136"/>
    </source>
</evidence>
<name>A0A178IGR8_9BACT</name>